<feature type="transmembrane region" description="Helical" evidence="1">
    <location>
        <begin position="21"/>
        <end position="44"/>
    </location>
</feature>
<keyword evidence="1" id="KW-0812">Transmembrane</keyword>
<keyword evidence="4" id="KW-1185">Reference proteome</keyword>
<dbReference type="InterPro" id="IPR019223">
    <property type="entry name" value="DUF2147"/>
</dbReference>
<proteinExistence type="predicted"/>
<name>A0A370K3W5_9GAMM</name>
<dbReference type="PANTHER" id="PTHR36919">
    <property type="entry name" value="BLR1215 PROTEIN"/>
    <property type="match status" value="1"/>
</dbReference>
<dbReference type="Proteomes" id="UP000254711">
    <property type="component" value="Unassembled WGS sequence"/>
</dbReference>
<keyword evidence="1" id="KW-0472">Membrane</keyword>
<evidence type="ECO:0000256" key="1">
    <source>
        <dbReference type="SAM" id="Phobius"/>
    </source>
</evidence>
<evidence type="ECO:0000313" key="3">
    <source>
        <dbReference type="EMBL" id="RDI97334.1"/>
    </source>
</evidence>
<evidence type="ECO:0000313" key="4">
    <source>
        <dbReference type="Proteomes" id="UP000254711"/>
    </source>
</evidence>
<accession>A0A370K3W5</accession>
<comment type="caution">
    <text evidence="3">The sequence shown here is derived from an EMBL/GenBank/DDBJ whole genome shotgun (WGS) entry which is preliminary data.</text>
</comment>
<evidence type="ECO:0000259" key="2">
    <source>
        <dbReference type="Pfam" id="PF09917"/>
    </source>
</evidence>
<feature type="domain" description="DUF2147" evidence="2">
    <location>
        <begin position="56"/>
        <end position="179"/>
    </location>
</feature>
<dbReference type="Pfam" id="PF09917">
    <property type="entry name" value="DUF2147"/>
    <property type="match status" value="1"/>
</dbReference>
<reference evidence="3 4" key="1">
    <citation type="submission" date="2018-07" db="EMBL/GenBank/DDBJ databases">
        <title>Dyella solisilvae sp. nov., isolated from the pine and broad-leaved mixed forest soil.</title>
        <authorList>
            <person name="Gao Z."/>
            <person name="Qiu L."/>
        </authorList>
    </citation>
    <scope>NUCLEOTIDE SEQUENCE [LARGE SCALE GENOMIC DNA]</scope>
    <source>
        <strain evidence="3 4">DHG54</strain>
    </source>
</reference>
<gene>
    <name evidence="3" type="ORF">DVT68_16360</name>
</gene>
<protein>
    <submittedName>
        <fullName evidence="3">DUF2147 domain-containing protein</fullName>
    </submittedName>
</protein>
<dbReference type="EMBL" id="QQSY01000005">
    <property type="protein sequence ID" value="RDI97334.1"/>
    <property type="molecule type" value="Genomic_DNA"/>
</dbReference>
<dbReference type="Gene3D" id="2.40.128.520">
    <property type="match status" value="1"/>
</dbReference>
<dbReference type="PANTHER" id="PTHR36919:SF2">
    <property type="entry name" value="BLL6627 PROTEIN"/>
    <property type="match status" value="1"/>
</dbReference>
<organism evidence="3 4">
    <name type="scientific">Dyella solisilvae</name>
    <dbReference type="NCBI Taxonomy" id="1920168"/>
    <lineage>
        <taxon>Bacteria</taxon>
        <taxon>Pseudomonadati</taxon>
        <taxon>Pseudomonadota</taxon>
        <taxon>Gammaproteobacteria</taxon>
        <taxon>Lysobacterales</taxon>
        <taxon>Rhodanobacteraceae</taxon>
        <taxon>Dyella</taxon>
    </lineage>
</organism>
<dbReference type="AlphaFoldDB" id="A0A370K3W5"/>
<sequence>MRPVNILCRNHPVHASRIVTGVARLLLVMAGLAWGVATAMQVAVDQTSPPATDIEGDWLVQTRDAIIRIERHGDQFEGRIVWQLHDRYGPEDGSERSGKIVTDMNNPDPAQRSQPLTGLRMLWGLRYDVERKAWVDGRVYNPDSGKTYHCLVRLPEHDRLILRGYIGVSLLGGNTTWTRTHEPFPASASAATTVNWRDSLVMVSDQGTTRRRSSLLASGIRVANSLRRPHM</sequence>
<keyword evidence="1" id="KW-1133">Transmembrane helix</keyword>